<evidence type="ECO:0000313" key="5">
    <source>
        <dbReference type="EMBL" id="OHT97144.1"/>
    </source>
</evidence>
<dbReference type="Proteomes" id="UP000179636">
    <property type="component" value="Unassembled WGS sequence"/>
</dbReference>
<dbReference type="GO" id="GO:0009307">
    <property type="term" value="P:DNA restriction-modification system"/>
    <property type="evidence" value="ECO:0007669"/>
    <property type="project" value="UniProtKB-KW"/>
</dbReference>
<dbReference type="InterPro" id="IPR000055">
    <property type="entry name" value="Restrct_endonuc_typeI_TRD"/>
</dbReference>
<dbReference type="GO" id="GO:0003677">
    <property type="term" value="F:DNA binding"/>
    <property type="evidence" value="ECO:0007669"/>
    <property type="project" value="UniProtKB-KW"/>
</dbReference>
<feature type="domain" description="Type I restriction modification DNA specificity" evidence="4">
    <location>
        <begin position="147"/>
        <end position="301"/>
    </location>
</feature>
<keyword evidence="2" id="KW-0680">Restriction system</keyword>
<feature type="domain" description="Type I restriction modification DNA specificity" evidence="4">
    <location>
        <begin position="13"/>
        <end position="127"/>
    </location>
</feature>
<name>A0A1S1K4N3_9MYCO</name>
<evidence type="ECO:0000259" key="4">
    <source>
        <dbReference type="Pfam" id="PF01420"/>
    </source>
</evidence>
<sequence>MDPQNAEAQRTRLAPGDLLVSITADIGIVGYVDETVPIPSYINQHIARVRLDPRLANSRFVAYYLASWGPQRAFVGATDTGAKAGMNLPTVAGLTTVVPRLTEQKLIAEALSDIDQLVAALERLIAKKQAIKQGMMQQLLGGSAASRWPVEEIRSFASIGTGSKDTKDRVSNGRYPFFVRSQHVENINSWSFDGEAVLTAGDGVGTGKVFHYINGRFDYHQRVYRISNFRVDVSGRYFFHQFSRNFMARIESLTAKSSVDSVRMETIAGMQIPLPERSEQDRIAAMIDDAEAEIVVLQTRLEKAKSIKMGMMQQLLTGRMRLSVEIAS</sequence>
<organism evidence="5 6">
    <name type="scientific">Mycobacterium syngnathidarum</name>
    <dbReference type="NCBI Taxonomy" id="1908205"/>
    <lineage>
        <taxon>Bacteria</taxon>
        <taxon>Bacillati</taxon>
        <taxon>Actinomycetota</taxon>
        <taxon>Actinomycetes</taxon>
        <taxon>Mycobacteriales</taxon>
        <taxon>Mycobacteriaceae</taxon>
        <taxon>Mycobacterium</taxon>
    </lineage>
</organism>
<proteinExistence type="inferred from homology"/>
<dbReference type="InterPro" id="IPR044946">
    <property type="entry name" value="Restrct_endonuc_typeI_TRD_sf"/>
</dbReference>
<dbReference type="Gene3D" id="1.10.287.1120">
    <property type="entry name" value="Bipartite methylase S protein"/>
    <property type="match status" value="1"/>
</dbReference>
<dbReference type="Gene3D" id="3.90.220.20">
    <property type="entry name" value="DNA methylase specificity domains"/>
    <property type="match status" value="2"/>
</dbReference>
<dbReference type="InterPro" id="IPR052021">
    <property type="entry name" value="Type-I_RS_S_subunit"/>
</dbReference>
<evidence type="ECO:0000256" key="2">
    <source>
        <dbReference type="ARBA" id="ARBA00022747"/>
    </source>
</evidence>
<accession>A0A1S1K4N3</accession>
<comment type="similarity">
    <text evidence="1">Belongs to the type-I restriction system S methylase family.</text>
</comment>
<evidence type="ECO:0000313" key="6">
    <source>
        <dbReference type="Proteomes" id="UP000179636"/>
    </source>
</evidence>
<dbReference type="SUPFAM" id="SSF116734">
    <property type="entry name" value="DNA methylase specificity domain"/>
    <property type="match status" value="2"/>
</dbReference>
<keyword evidence="6" id="KW-1185">Reference proteome</keyword>
<evidence type="ECO:0000256" key="3">
    <source>
        <dbReference type="ARBA" id="ARBA00023125"/>
    </source>
</evidence>
<comment type="caution">
    <text evidence="5">The sequence shown here is derived from an EMBL/GenBank/DDBJ whole genome shotgun (WGS) entry which is preliminary data.</text>
</comment>
<protein>
    <recommendedName>
        <fullName evidence="4">Type I restriction modification DNA specificity domain-containing protein</fullName>
    </recommendedName>
</protein>
<dbReference type="PANTHER" id="PTHR30408:SF12">
    <property type="entry name" value="TYPE I RESTRICTION ENZYME MJAVIII SPECIFICITY SUBUNIT"/>
    <property type="match status" value="1"/>
</dbReference>
<evidence type="ECO:0000256" key="1">
    <source>
        <dbReference type="ARBA" id="ARBA00010923"/>
    </source>
</evidence>
<dbReference type="PANTHER" id="PTHR30408">
    <property type="entry name" value="TYPE-1 RESTRICTION ENZYME ECOKI SPECIFICITY PROTEIN"/>
    <property type="match status" value="1"/>
</dbReference>
<keyword evidence="3" id="KW-0238">DNA-binding</keyword>
<dbReference type="AlphaFoldDB" id="A0A1S1K4N3"/>
<gene>
    <name evidence="5" type="ORF">BKG61_18000</name>
</gene>
<dbReference type="EMBL" id="MLHV01000016">
    <property type="protein sequence ID" value="OHT97144.1"/>
    <property type="molecule type" value="Genomic_DNA"/>
</dbReference>
<dbReference type="Pfam" id="PF01420">
    <property type="entry name" value="Methylase_S"/>
    <property type="match status" value="2"/>
</dbReference>
<reference evidence="5 6" key="1">
    <citation type="submission" date="2016-10" db="EMBL/GenBank/DDBJ databases">
        <title>Evaluation of Human, Animal and Environmental Mycobacterium chelonae Isolates by Core Genome Phylogenomic Analysis, Targeted Gene Comparison, and Anti-microbial Susceptibility Patterns: A Tale of Mistaken Identities.</title>
        <authorList>
            <person name="Fogelson S.B."/>
            <person name="Camus A.C."/>
            <person name="Lorenz W."/>
            <person name="Vasireddy R."/>
            <person name="Vasireddy S."/>
            <person name="Smith T."/>
            <person name="Brown-Elliott B.A."/>
            <person name="Wallace R.J.Jr."/>
            <person name="Hasan N.A."/>
            <person name="Reischl U."/>
            <person name="Sanchez S."/>
        </authorList>
    </citation>
    <scope>NUCLEOTIDE SEQUENCE [LARGE SCALE GENOMIC DNA]</scope>
    <source>
        <strain evidence="5 6">24999</strain>
    </source>
</reference>